<dbReference type="HOGENOM" id="CLU_086283_0_0_4"/>
<reference evidence="1 2" key="1">
    <citation type="submission" date="2007-03" db="EMBL/GenBank/DDBJ databases">
        <title>Complete sequence of plasmid pBVIE01 of Burkholderia vietnamiensis G4.</title>
        <authorList>
            <consortium name="US DOE Joint Genome Institute"/>
            <person name="Copeland A."/>
            <person name="Lucas S."/>
            <person name="Lapidus A."/>
            <person name="Barry K."/>
            <person name="Detter J.C."/>
            <person name="Glavina del Rio T."/>
            <person name="Hammon N."/>
            <person name="Israni S."/>
            <person name="Dalin E."/>
            <person name="Tice H."/>
            <person name="Pitluck S."/>
            <person name="Chain P."/>
            <person name="Malfatti S."/>
            <person name="Shin M."/>
            <person name="Vergez L."/>
            <person name="Schmutz J."/>
            <person name="Larimer F."/>
            <person name="Land M."/>
            <person name="Hauser L."/>
            <person name="Kyrpides N."/>
            <person name="Tiedje J."/>
            <person name="Richardson P."/>
        </authorList>
    </citation>
    <scope>NUCLEOTIDE SEQUENCE [LARGE SCALE GENOMIC DNA]</scope>
    <source>
        <strain evidence="2">G4 / LMG 22486</strain>
        <plasmid evidence="1 2">pBVIE01</plasmid>
    </source>
</reference>
<dbReference type="KEGG" id="bvi:Bcep1808_6820"/>
<protein>
    <submittedName>
        <fullName evidence="1">Uncharacterized protein</fullName>
    </submittedName>
</protein>
<evidence type="ECO:0000313" key="2">
    <source>
        <dbReference type="Proteomes" id="UP000002287"/>
    </source>
</evidence>
<evidence type="ECO:0000313" key="1">
    <source>
        <dbReference type="EMBL" id="ABO59707.1"/>
    </source>
</evidence>
<proteinExistence type="predicted"/>
<dbReference type="EMBL" id="CP000617">
    <property type="protein sequence ID" value="ABO59707.1"/>
    <property type="molecule type" value="Genomic_DNA"/>
</dbReference>
<sequence length="281" mass="29832">MTRRSKDGGFSLSGGTHISTSCAPAFGVDPKGRAHHVFSLCFGVTHYLIVRRSGAEASTQNHTEKYMITAIQNHTAQAVVRDLTIVGTYPSGEAYSNTVQAGSSFEAMIRVLADRRYADDGGDLVISRVLDARTGLPVDGVMLSAEHDLLPETEAIDQVIEKVTSLLPALSFGAFGGKHAFSSFDALRAYAEYFGLVLSEAPFALEGLSHGAGVSSDEDMTLEFEDSQGVVHEFEPALALLALAEAVLERGMCAAALQVKTLAMVARSSLNLAALDALGDY</sequence>
<keyword evidence="1" id="KW-0614">Plasmid</keyword>
<dbReference type="Proteomes" id="UP000002287">
    <property type="component" value="Plasmid pBVIE01"/>
</dbReference>
<accession>A4JTV4</accession>
<dbReference type="PROSITE" id="PS51257">
    <property type="entry name" value="PROKAR_LIPOPROTEIN"/>
    <property type="match status" value="1"/>
</dbReference>
<geneLocation type="plasmid" evidence="1 2">
    <name>pBVIE01</name>
</geneLocation>
<dbReference type="AlphaFoldDB" id="A4JTV4"/>
<gene>
    <name evidence="1" type="ordered locus">Bcep1808_6820</name>
</gene>
<organism evidence="1 2">
    <name type="scientific">Burkholderia vietnamiensis (strain G4 / LMG 22486)</name>
    <name type="common">Burkholderia cepacia (strain R1808)</name>
    <dbReference type="NCBI Taxonomy" id="269482"/>
    <lineage>
        <taxon>Bacteria</taxon>
        <taxon>Pseudomonadati</taxon>
        <taxon>Pseudomonadota</taxon>
        <taxon>Betaproteobacteria</taxon>
        <taxon>Burkholderiales</taxon>
        <taxon>Burkholderiaceae</taxon>
        <taxon>Burkholderia</taxon>
        <taxon>Burkholderia cepacia complex</taxon>
    </lineage>
</organism>
<name>A4JTV4_BURVG</name>